<evidence type="ECO:0000256" key="1">
    <source>
        <dbReference type="ARBA" id="ARBA00022598"/>
    </source>
</evidence>
<dbReference type="GO" id="GO:0050567">
    <property type="term" value="F:glutaminyl-tRNA synthase (glutamine-hydrolyzing) activity"/>
    <property type="evidence" value="ECO:0007669"/>
    <property type="project" value="UniProtKB-UniRule"/>
</dbReference>
<dbReference type="NCBIfam" id="TIGR00132">
    <property type="entry name" value="gatA"/>
    <property type="match status" value="1"/>
</dbReference>
<keyword evidence="1 5" id="KW-0436">Ligase</keyword>
<dbReference type="SUPFAM" id="SSF75304">
    <property type="entry name" value="Amidase signature (AS) enzymes"/>
    <property type="match status" value="1"/>
</dbReference>
<comment type="caution">
    <text evidence="7">The sequence shown here is derived from an EMBL/GenBank/DDBJ whole genome shotgun (WGS) entry which is preliminary data.</text>
</comment>
<dbReference type="PANTHER" id="PTHR11895:SF7">
    <property type="entry name" value="GLUTAMYL-TRNA(GLN) AMIDOTRANSFERASE SUBUNIT A, MITOCHONDRIAL"/>
    <property type="match status" value="1"/>
</dbReference>
<comment type="subunit">
    <text evidence="5">Heterotrimer of A, B and C subunits.</text>
</comment>
<reference evidence="7 8" key="1">
    <citation type="journal article" date="2016" name="Nat. Commun.">
        <title>Thousands of microbial genomes shed light on interconnected biogeochemical processes in an aquifer system.</title>
        <authorList>
            <person name="Anantharaman K."/>
            <person name="Brown C.T."/>
            <person name="Hug L.A."/>
            <person name="Sharon I."/>
            <person name="Castelle C.J."/>
            <person name="Probst A.J."/>
            <person name="Thomas B.C."/>
            <person name="Singh A."/>
            <person name="Wilkins M.J."/>
            <person name="Karaoz U."/>
            <person name="Brodie E.L."/>
            <person name="Williams K.H."/>
            <person name="Hubbard S.S."/>
            <person name="Banfield J.F."/>
        </authorList>
    </citation>
    <scope>NUCLEOTIDE SEQUENCE [LARGE SCALE GENOMIC DNA]</scope>
</reference>
<comment type="catalytic activity">
    <reaction evidence="5">
        <text>L-glutamyl-tRNA(Gln) + L-glutamine + ATP + H2O = L-glutaminyl-tRNA(Gln) + L-glutamate + ADP + phosphate + H(+)</text>
        <dbReference type="Rhea" id="RHEA:17521"/>
        <dbReference type="Rhea" id="RHEA-COMP:9681"/>
        <dbReference type="Rhea" id="RHEA-COMP:9684"/>
        <dbReference type="ChEBI" id="CHEBI:15377"/>
        <dbReference type="ChEBI" id="CHEBI:15378"/>
        <dbReference type="ChEBI" id="CHEBI:29985"/>
        <dbReference type="ChEBI" id="CHEBI:30616"/>
        <dbReference type="ChEBI" id="CHEBI:43474"/>
        <dbReference type="ChEBI" id="CHEBI:58359"/>
        <dbReference type="ChEBI" id="CHEBI:78520"/>
        <dbReference type="ChEBI" id="CHEBI:78521"/>
        <dbReference type="ChEBI" id="CHEBI:456216"/>
        <dbReference type="EC" id="6.3.5.7"/>
    </reaction>
</comment>
<dbReference type="GO" id="GO:0006412">
    <property type="term" value="P:translation"/>
    <property type="evidence" value="ECO:0007669"/>
    <property type="project" value="UniProtKB-UniRule"/>
</dbReference>
<evidence type="ECO:0000259" key="6">
    <source>
        <dbReference type="Pfam" id="PF01425"/>
    </source>
</evidence>
<evidence type="ECO:0000256" key="4">
    <source>
        <dbReference type="ARBA" id="ARBA00022917"/>
    </source>
</evidence>
<dbReference type="InterPro" id="IPR000120">
    <property type="entry name" value="Amidase"/>
</dbReference>
<proteinExistence type="inferred from homology"/>
<dbReference type="HAMAP" id="MF_00120">
    <property type="entry name" value="GatA"/>
    <property type="match status" value="1"/>
</dbReference>
<gene>
    <name evidence="5" type="primary">gatA</name>
    <name evidence="7" type="ORF">A3A65_02685</name>
</gene>
<evidence type="ECO:0000313" key="8">
    <source>
        <dbReference type="Proteomes" id="UP000176723"/>
    </source>
</evidence>
<keyword evidence="3 5" id="KW-0067">ATP-binding</keyword>
<evidence type="ECO:0000256" key="2">
    <source>
        <dbReference type="ARBA" id="ARBA00022741"/>
    </source>
</evidence>
<dbReference type="Gene3D" id="3.90.1300.10">
    <property type="entry name" value="Amidase signature (AS) domain"/>
    <property type="match status" value="1"/>
</dbReference>
<dbReference type="InterPro" id="IPR004412">
    <property type="entry name" value="GatA"/>
</dbReference>
<name>A0A1G1VZM1_9BACT</name>
<comment type="similarity">
    <text evidence="5">Belongs to the amidase family. GatA subfamily.</text>
</comment>
<protein>
    <recommendedName>
        <fullName evidence="5">Glutamyl-tRNA(Gln) amidotransferase subunit A</fullName>
        <shortName evidence="5">Glu-ADT subunit A</shortName>
        <ecNumber evidence="5">6.3.5.7</ecNumber>
    </recommendedName>
</protein>
<evidence type="ECO:0000256" key="3">
    <source>
        <dbReference type="ARBA" id="ARBA00022840"/>
    </source>
</evidence>
<feature type="active site" description="Charge relay system" evidence="5">
    <location>
        <position position="153"/>
    </location>
</feature>
<keyword evidence="2 5" id="KW-0547">Nucleotide-binding</keyword>
<dbReference type="EC" id="6.3.5.7" evidence="5"/>
<keyword evidence="4 5" id="KW-0648">Protein biosynthesis</keyword>
<dbReference type="STRING" id="1797593.A3A65_02685"/>
<feature type="active site" description="Charge relay system" evidence="5">
    <location>
        <position position="78"/>
    </location>
</feature>
<dbReference type="InterPro" id="IPR036928">
    <property type="entry name" value="AS_sf"/>
</dbReference>
<accession>A0A1G1VZM1</accession>
<dbReference type="GO" id="GO:0005524">
    <property type="term" value="F:ATP binding"/>
    <property type="evidence" value="ECO:0007669"/>
    <property type="project" value="UniProtKB-KW"/>
</dbReference>
<sequence length="469" mass="51941">MQLHELTIRESLTLLGQKKISSVELTEALLNRIRTYDKNLHSFITIRDEEVRKEAASADNQRKKKVSKPMLGIPVALKDNFLTKGIRTTSASPVLDDYVPQYDSTYAKKLKDAGAIIIGKTNLDAWGHGSSGEHTVHGVPHNPYARGYVTGGSSSGSGAAVAARFCAVGSGSDTGGSNRQPGSYCNVVGLKPTYGRVSRYGVIAMASSTDSIAHLTRTIWDSAYVLSIVAGHDPLDATTSTQKVNSYHETLMNNYQAKIGIPKQYFEGLNQGVEKSVRKALEILEKKGHSLIEISLPNAKYAYPVYCITVSSEISSNLARYDGIRYGFDRSKFQDEARRRIMIGTHSLSTGYADKYYKQAAKARTLLIRDYQKAFMKVDLIACPVYPFPPFKHQDRDLDPLQMYLSDVLTVTANLTGNPGISVPIEFVNDLPNGLQLIAPHFEESRLFRVGFDVEEELQMYKKKPRLIA</sequence>
<dbReference type="AlphaFoldDB" id="A0A1G1VZM1"/>
<dbReference type="GO" id="GO:0030956">
    <property type="term" value="C:glutamyl-tRNA(Gln) amidotransferase complex"/>
    <property type="evidence" value="ECO:0007669"/>
    <property type="project" value="InterPro"/>
</dbReference>
<evidence type="ECO:0000313" key="7">
    <source>
        <dbReference type="EMBL" id="OGY20866.1"/>
    </source>
</evidence>
<feature type="active site" description="Acyl-ester intermediate" evidence="5">
    <location>
        <position position="177"/>
    </location>
</feature>
<dbReference type="EMBL" id="MHCL01000020">
    <property type="protein sequence ID" value="OGY20866.1"/>
    <property type="molecule type" value="Genomic_DNA"/>
</dbReference>
<dbReference type="InterPro" id="IPR023631">
    <property type="entry name" value="Amidase_dom"/>
</dbReference>
<feature type="domain" description="Amidase" evidence="6">
    <location>
        <begin position="24"/>
        <end position="447"/>
    </location>
</feature>
<dbReference type="PANTHER" id="PTHR11895">
    <property type="entry name" value="TRANSAMIDASE"/>
    <property type="match status" value="1"/>
</dbReference>
<dbReference type="Pfam" id="PF01425">
    <property type="entry name" value="Amidase"/>
    <property type="match status" value="1"/>
</dbReference>
<dbReference type="Proteomes" id="UP000176723">
    <property type="component" value="Unassembled WGS sequence"/>
</dbReference>
<organism evidence="7 8">
    <name type="scientific">Candidatus Chisholmbacteria bacterium RIFCSPLOWO2_01_FULL_49_14</name>
    <dbReference type="NCBI Taxonomy" id="1797593"/>
    <lineage>
        <taxon>Bacteria</taxon>
        <taxon>Candidatus Chisholmiibacteriota</taxon>
    </lineage>
</organism>
<evidence type="ECO:0000256" key="5">
    <source>
        <dbReference type="HAMAP-Rule" id="MF_00120"/>
    </source>
</evidence>
<comment type="function">
    <text evidence="5">Allows the formation of correctly charged Gln-tRNA(Gln) through the transamidation of misacylated Glu-tRNA(Gln) in organisms which lack glutaminyl-tRNA synthetase. The reaction takes place in the presence of glutamine and ATP through an activated gamma-phospho-Glu-tRNA(Gln).</text>
</comment>